<accession>A0A0L0D323</accession>
<keyword evidence="3" id="KW-1185">Reference proteome</keyword>
<name>A0A0L0D323_THETB</name>
<dbReference type="AlphaFoldDB" id="A0A0L0D323"/>
<feature type="region of interest" description="Disordered" evidence="1">
    <location>
        <begin position="293"/>
        <end position="340"/>
    </location>
</feature>
<sequence length="340" mass="35303">MSASGSQASRRLSAETIVHLLATAANAAKEVPQTEGKVVGKALLDIVSKATVVALDRQAEAAKKQPATATGDETGSGEKGEESGTSAVELAKGMTAVEVAAIIRGAWVALMTAIGSVMDEPEWTVLVLGKLARAMQEHLESIEDGAGTAGVVESVLEHARKHGLVAEGIVDGAPAGAAELSVRDTSLVGVWLKLLFSGSAFDKHGDVRLRCNTPGCDCLVYRHNAANKCAQCEHSFTAHTFGILSISRVLESISELVSQHEELFWGLMLSQCSAFGGDLYGFRDRLKAKTEAEAEAAGAGSSGAGPSSTSSVASTASQDTRKRKRGSDAAGAAEERPSKR</sequence>
<proteinExistence type="predicted"/>
<dbReference type="Proteomes" id="UP000054408">
    <property type="component" value="Unassembled WGS sequence"/>
</dbReference>
<dbReference type="EMBL" id="GL349443">
    <property type="protein sequence ID" value="KNC46709.1"/>
    <property type="molecule type" value="Genomic_DNA"/>
</dbReference>
<evidence type="ECO:0000256" key="1">
    <source>
        <dbReference type="SAM" id="MobiDB-lite"/>
    </source>
</evidence>
<gene>
    <name evidence="2" type="ORF">AMSG_03145</name>
</gene>
<organism evidence="2 3">
    <name type="scientific">Thecamonas trahens ATCC 50062</name>
    <dbReference type="NCBI Taxonomy" id="461836"/>
    <lineage>
        <taxon>Eukaryota</taxon>
        <taxon>Apusozoa</taxon>
        <taxon>Apusomonadida</taxon>
        <taxon>Apusomonadidae</taxon>
        <taxon>Thecamonas</taxon>
    </lineage>
</organism>
<dbReference type="GeneID" id="25562773"/>
<reference evidence="2 3" key="1">
    <citation type="submission" date="2010-05" db="EMBL/GenBank/DDBJ databases">
        <title>The Genome Sequence of Thecamonas trahens ATCC 50062.</title>
        <authorList>
            <consortium name="The Broad Institute Genome Sequencing Platform"/>
            <person name="Russ C."/>
            <person name="Cuomo C."/>
            <person name="Shea T."/>
            <person name="Young S.K."/>
            <person name="Zeng Q."/>
            <person name="Koehrsen M."/>
            <person name="Haas B."/>
            <person name="Borodovsky M."/>
            <person name="Guigo R."/>
            <person name="Alvarado L."/>
            <person name="Berlin A."/>
            <person name="Bochicchio J."/>
            <person name="Borenstein D."/>
            <person name="Chapman S."/>
            <person name="Chen Z."/>
            <person name="Freedman E."/>
            <person name="Gellesch M."/>
            <person name="Goldberg J."/>
            <person name="Griggs A."/>
            <person name="Gujja S."/>
            <person name="Heilman E."/>
            <person name="Heiman D."/>
            <person name="Hepburn T."/>
            <person name="Howarth C."/>
            <person name="Jen D."/>
            <person name="Larson L."/>
            <person name="Mehta T."/>
            <person name="Park D."/>
            <person name="Pearson M."/>
            <person name="Roberts A."/>
            <person name="Saif S."/>
            <person name="Shenoy N."/>
            <person name="Sisk P."/>
            <person name="Stolte C."/>
            <person name="Sykes S."/>
            <person name="Thomson T."/>
            <person name="Walk T."/>
            <person name="White J."/>
            <person name="Yandava C."/>
            <person name="Burger G."/>
            <person name="Gray M.W."/>
            <person name="Holland P.W.H."/>
            <person name="King N."/>
            <person name="Lang F.B.F."/>
            <person name="Roger A.J."/>
            <person name="Ruiz-Trillo I."/>
            <person name="Lander E."/>
            <person name="Nusbaum C."/>
        </authorList>
    </citation>
    <scope>NUCLEOTIDE SEQUENCE [LARGE SCALE GENOMIC DNA]</scope>
    <source>
        <strain evidence="2 3">ATCC 50062</strain>
    </source>
</reference>
<evidence type="ECO:0000313" key="3">
    <source>
        <dbReference type="Proteomes" id="UP000054408"/>
    </source>
</evidence>
<dbReference type="RefSeq" id="XP_013760474.1">
    <property type="nucleotide sequence ID" value="XM_013905020.1"/>
</dbReference>
<feature type="region of interest" description="Disordered" evidence="1">
    <location>
        <begin position="59"/>
        <end position="86"/>
    </location>
</feature>
<protein>
    <submittedName>
        <fullName evidence="2">Uncharacterized protein</fullName>
    </submittedName>
</protein>
<feature type="compositionally biased region" description="Low complexity" evidence="1">
    <location>
        <begin position="295"/>
        <end position="317"/>
    </location>
</feature>
<evidence type="ECO:0000313" key="2">
    <source>
        <dbReference type="EMBL" id="KNC46709.1"/>
    </source>
</evidence>